<feature type="region of interest" description="Disordered" evidence="1">
    <location>
        <begin position="315"/>
        <end position="339"/>
    </location>
</feature>
<sequence length="631" mass="69944">MELGIPGCSAHNVEFASKMNRNQIGYLFVSAESEIRVTLEDYFGDAINSDAPETRPKHHHHHRRHKHSKPRTYTPPDSEAEPVSPGETYPDEREYKKPSRRHHRHREAPPTTYDRERSDTDTDVDVDSIDDGKRRRRKKHRHRHRERVPDDASSTIAEPESETDDDRSHKGSTTSSHGRMKTRDRAKSAGESAIAALGLGETYRRARSKSRGRRSPADSDEGYDSNSEIDRRSRSRSKGNGTTAQAAVIAAVVEAFRARKEPGGVTGSKSLKRIVEAAVASGVVEKILDRKGGEEDGKGNRRIAEAVLAGLAAQRGLNGRRRRQRGDGDDKASRVKDLATSGLIAAAGKKFLDYQRSRSQSRPRGRSDSESPERPGLDRRRSRSMGEALAALGLGGLAAERFGRSRRDSRGSKSSRRSSGGRDDSSSDSSLSDSDLSIDESTEKDRLKRLRRKEIISVALALLATINLGHVSYEAREKRALRKEKVESGRINEDESDKLRNKALLKDATAVGLAILAAAEAVKAFKKAQESRHSYNEFCEKRPRIEQHRRQKMIKEAIAEERTRSPPGVESSRYYSQPGYMGPPPGSRANVSGYPAYPTSGPIPTYGGRDAYSTRDGREIPVVYPSSVTHA</sequence>
<feature type="region of interest" description="Disordered" evidence="1">
    <location>
        <begin position="351"/>
        <end position="384"/>
    </location>
</feature>
<feature type="compositionally biased region" description="Basic residues" evidence="1">
    <location>
        <begin position="56"/>
        <end position="70"/>
    </location>
</feature>
<feature type="region of interest" description="Disordered" evidence="1">
    <location>
        <begin position="401"/>
        <end position="438"/>
    </location>
</feature>
<gene>
    <name evidence="2" type="ORF">TWF191_005111</name>
</gene>
<feature type="region of interest" description="Disordered" evidence="1">
    <location>
        <begin position="50"/>
        <end position="245"/>
    </location>
</feature>
<accession>A0A7C8V037</accession>
<proteinExistence type="predicted"/>
<feature type="compositionally biased region" description="Basic and acidic residues" evidence="1">
    <location>
        <begin position="401"/>
        <end position="411"/>
    </location>
</feature>
<protein>
    <submittedName>
        <fullName evidence="2">Uncharacterized protein</fullName>
    </submittedName>
</protein>
<feature type="compositionally biased region" description="Basic residues" evidence="1">
    <location>
        <begin position="134"/>
        <end position="146"/>
    </location>
</feature>
<comment type="caution">
    <text evidence="2">The sequence shown here is derived from an EMBL/GenBank/DDBJ whole genome shotgun (WGS) entry which is preliminary data.</text>
</comment>
<feature type="region of interest" description="Disordered" evidence="1">
    <location>
        <begin position="558"/>
        <end position="631"/>
    </location>
</feature>
<dbReference type="EMBL" id="WIPF01000026">
    <property type="protein sequence ID" value="KAF3225764.1"/>
    <property type="molecule type" value="Genomic_DNA"/>
</dbReference>
<evidence type="ECO:0000313" key="2">
    <source>
        <dbReference type="EMBL" id="KAF3225764.1"/>
    </source>
</evidence>
<feature type="compositionally biased region" description="Basic residues" evidence="1">
    <location>
        <begin position="205"/>
        <end position="214"/>
    </location>
</feature>
<dbReference type="AlphaFoldDB" id="A0A7C8V037"/>
<evidence type="ECO:0000313" key="3">
    <source>
        <dbReference type="Proteomes" id="UP000483672"/>
    </source>
</evidence>
<reference evidence="2 3" key="1">
    <citation type="submission" date="2019-06" db="EMBL/GenBank/DDBJ databases">
        <authorList>
            <person name="Palmer J.M."/>
        </authorList>
    </citation>
    <scope>NUCLEOTIDE SEQUENCE [LARGE SCALE GENOMIC DNA]</scope>
    <source>
        <strain evidence="2 3">TWF191</strain>
    </source>
</reference>
<name>A0A7C8V037_ORBOL</name>
<dbReference type="Proteomes" id="UP000483672">
    <property type="component" value="Unassembled WGS sequence"/>
</dbReference>
<feature type="compositionally biased region" description="Basic and acidic residues" evidence="1">
    <location>
        <begin position="325"/>
        <end position="337"/>
    </location>
</feature>
<feature type="compositionally biased region" description="Basic and acidic residues" evidence="1">
    <location>
        <begin position="365"/>
        <end position="379"/>
    </location>
</feature>
<evidence type="ECO:0000256" key="1">
    <source>
        <dbReference type="SAM" id="MobiDB-lite"/>
    </source>
</evidence>
<organism evidence="2 3">
    <name type="scientific">Orbilia oligospora</name>
    <name type="common">Nematode-trapping fungus</name>
    <name type="synonym">Arthrobotrys oligospora</name>
    <dbReference type="NCBI Taxonomy" id="2813651"/>
    <lineage>
        <taxon>Eukaryota</taxon>
        <taxon>Fungi</taxon>
        <taxon>Dikarya</taxon>
        <taxon>Ascomycota</taxon>
        <taxon>Pezizomycotina</taxon>
        <taxon>Orbiliomycetes</taxon>
        <taxon>Orbiliales</taxon>
        <taxon>Orbiliaceae</taxon>
        <taxon>Orbilia</taxon>
    </lineage>
</organism>